<sequence length="202" mass="23560">MDLLEGYKKAWDNQPKEVNILSKADIYKMAHSKSSSIVKWIFIIGLLEFAILNSLYFIIDMEATYQKYNSLGLGKFVFYSQIITYLILFYFLAKFYLNYKSISVIESTKTLMAKILKTRRTVKHYVLFNLIYGFILSGIVTISMIQTNIEELSSKKLSLFICLAIISTIILLVLIWGFYQLIYGFLLRKLTINYKELAKLEN</sequence>
<accession>A0A2H1EA56</accession>
<keyword evidence="1" id="KW-0812">Transmembrane</keyword>
<protein>
    <recommendedName>
        <fullName evidence="4">Beta-carotene 15,15'-monooxygenase</fullName>
    </recommendedName>
</protein>
<proteinExistence type="predicted"/>
<dbReference type="Proteomes" id="UP000231564">
    <property type="component" value="Chromosome MARIT"/>
</dbReference>
<dbReference type="STRING" id="1349785.GCA_000509405_02812"/>
<reference evidence="2 3" key="1">
    <citation type="submission" date="2016-11" db="EMBL/GenBank/DDBJ databases">
        <authorList>
            <person name="Jaros S."/>
            <person name="Januszkiewicz K."/>
            <person name="Wedrychowicz H."/>
        </authorList>
    </citation>
    <scope>NUCLEOTIDE SEQUENCE [LARGE SCALE GENOMIC DNA]</scope>
    <source>
        <strain evidence="2">NCIMB 2154T</strain>
    </source>
</reference>
<keyword evidence="1" id="KW-0472">Membrane</keyword>
<feature type="transmembrane region" description="Helical" evidence="1">
    <location>
        <begin position="37"/>
        <end position="58"/>
    </location>
</feature>
<organism evidence="2 3">
    <name type="scientific">Tenacibaculum maritimum NCIMB 2154</name>
    <dbReference type="NCBI Taxonomy" id="1349785"/>
    <lineage>
        <taxon>Bacteria</taxon>
        <taxon>Pseudomonadati</taxon>
        <taxon>Bacteroidota</taxon>
        <taxon>Flavobacteriia</taxon>
        <taxon>Flavobacteriales</taxon>
        <taxon>Flavobacteriaceae</taxon>
        <taxon>Tenacibaculum</taxon>
    </lineage>
</organism>
<dbReference type="AlphaFoldDB" id="A0A2H1EA56"/>
<dbReference type="EMBL" id="LT634361">
    <property type="protein sequence ID" value="SFZ83012.1"/>
    <property type="molecule type" value="Genomic_DNA"/>
</dbReference>
<evidence type="ECO:0000313" key="3">
    <source>
        <dbReference type="Proteomes" id="UP000231564"/>
    </source>
</evidence>
<dbReference type="RefSeq" id="WP_024739924.1">
    <property type="nucleotide sequence ID" value="NZ_BAUG01000002.1"/>
</dbReference>
<dbReference type="KEGG" id="tmar:MARIT_1857"/>
<name>A0A2H1EA56_9FLAO</name>
<evidence type="ECO:0000313" key="2">
    <source>
        <dbReference type="EMBL" id="SFZ83012.1"/>
    </source>
</evidence>
<gene>
    <name evidence="2" type="ORF">MARIT_1857</name>
</gene>
<keyword evidence="1" id="KW-1133">Transmembrane helix</keyword>
<evidence type="ECO:0008006" key="4">
    <source>
        <dbReference type="Google" id="ProtNLM"/>
    </source>
</evidence>
<feature type="transmembrane region" description="Helical" evidence="1">
    <location>
        <begin position="125"/>
        <end position="145"/>
    </location>
</feature>
<evidence type="ECO:0000256" key="1">
    <source>
        <dbReference type="SAM" id="Phobius"/>
    </source>
</evidence>
<feature type="transmembrane region" description="Helical" evidence="1">
    <location>
        <begin position="157"/>
        <end position="179"/>
    </location>
</feature>
<dbReference type="OrthoDB" id="709028at2"/>
<keyword evidence="3" id="KW-1185">Reference proteome</keyword>
<feature type="transmembrane region" description="Helical" evidence="1">
    <location>
        <begin position="78"/>
        <end position="97"/>
    </location>
</feature>
<dbReference type="GeneID" id="47723359"/>